<keyword evidence="2" id="KW-0472">Membrane</keyword>
<dbReference type="EMBL" id="CATOUU010000867">
    <property type="protein sequence ID" value="CAI9955763.1"/>
    <property type="molecule type" value="Genomic_DNA"/>
</dbReference>
<comment type="caution">
    <text evidence="3">The sequence shown here is derived from an EMBL/GenBank/DDBJ whole genome shotgun (WGS) entry which is preliminary data.</text>
</comment>
<organism evidence="3">
    <name type="scientific">Hexamita inflata</name>
    <dbReference type="NCBI Taxonomy" id="28002"/>
    <lineage>
        <taxon>Eukaryota</taxon>
        <taxon>Metamonada</taxon>
        <taxon>Diplomonadida</taxon>
        <taxon>Hexamitidae</taxon>
        <taxon>Hexamitinae</taxon>
        <taxon>Hexamita</taxon>
    </lineage>
</organism>
<dbReference type="AlphaFoldDB" id="A0AA86QD20"/>
<feature type="transmembrane region" description="Helical" evidence="2">
    <location>
        <begin position="54"/>
        <end position="74"/>
    </location>
</feature>
<evidence type="ECO:0000313" key="5">
    <source>
        <dbReference type="Proteomes" id="UP001642409"/>
    </source>
</evidence>
<evidence type="ECO:0000256" key="1">
    <source>
        <dbReference type="SAM" id="Coils"/>
    </source>
</evidence>
<feature type="coiled-coil region" evidence="1">
    <location>
        <begin position="369"/>
        <end position="501"/>
    </location>
</feature>
<keyword evidence="5" id="KW-1185">Reference proteome</keyword>
<protein>
    <submittedName>
        <fullName evidence="4">Hypothetical_protein</fullName>
    </submittedName>
</protein>
<keyword evidence="2" id="KW-1133">Transmembrane helix</keyword>
<keyword evidence="2" id="KW-0812">Transmembrane</keyword>
<accession>A0AA86QD20</accession>
<feature type="transmembrane region" description="Helical" evidence="2">
    <location>
        <begin position="21"/>
        <end position="48"/>
    </location>
</feature>
<reference evidence="3" key="1">
    <citation type="submission" date="2023-06" db="EMBL/GenBank/DDBJ databases">
        <authorList>
            <person name="Kurt Z."/>
        </authorList>
    </citation>
    <scope>NUCLEOTIDE SEQUENCE</scope>
</reference>
<evidence type="ECO:0000256" key="2">
    <source>
        <dbReference type="SAM" id="Phobius"/>
    </source>
</evidence>
<dbReference type="Proteomes" id="UP001642409">
    <property type="component" value="Unassembled WGS sequence"/>
</dbReference>
<evidence type="ECO:0000313" key="3">
    <source>
        <dbReference type="EMBL" id="CAI9955763.1"/>
    </source>
</evidence>
<proteinExistence type="predicted"/>
<keyword evidence="1" id="KW-0175">Coiled coil</keyword>
<name>A0AA86QD20_9EUKA</name>
<reference evidence="4 5" key="2">
    <citation type="submission" date="2024-07" db="EMBL/GenBank/DDBJ databases">
        <authorList>
            <person name="Akdeniz Z."/>
        </authorList>
    </citation>
    <scope>NUCLEOTIDE SEQUENCE [LARGE SCALE GENOMIC DNA]</scope>
</reference>
<evidence type="ECO:0000313" key="4">
    <source>
        <dbReference type="EMBL" id="CAL6093241.1"/>
    </source>
</evidence>
<gene>
    <name evidence="3" type="ORF">HINF_LOCUS43408</name>
    <name evidence="4" type="ORF">HINF_LOCUS66863</name>
</gene>
<dbReference type="EMBL" id="CAXDID020000456">
    <property type="protein sequence ID" value="CAL6093241.1"/>
    <property type="molecule type" value="Genomic_DNA"/>
</dbReference>
<sequence>MSQQTAKIQKILEQNKIICLILYNAITLKGRELFIVFNYFLTFSIVIIKCRDNFLQNCLIVALFVLVWAIVYKFHLEPRYLRRKNDEVQKKQQKKVDYLIQSLIINLQNLLKQKKEKNPNKIKIQAWHRVIVVILLIRPAQFLHIKYLPLLITISLFFFIIFANLHKDLHSKIQQLITQFIEHGQKLKQEVSNLQLKLIITQIDHMQSYYFVNSQQLLVSVNCIVNILYKPIIYISTYDLLRSTSIRMEFDQAYSQFMNNRSLRPGSFYYESFKQCLKNSTTVKKSVLVAEDNILKSMLSLVEKLHQYTAKKELDYQEQIEQLNHDSIQSLNETSVLQASVINLCLKLSLDVKNKENVTDSVVALHKYINELKTQLQVKNEQIEDMQNQLQKQVTQILPSSSTVMIEQENSALKAENQQMLNLLEQKDFQYSQLQREIKSLEKKASIAEFTGLQTTPLNESMLQSNQFNENRFNEKLNEQLKELQYQVEQKDDQIEILKLNDNTQNFKWIQEELIQIKKKLERRNRLIAFLNRKIQ</sequence>
<feature type="transmembrane region" description="Helical" evidence="2">
    <location>
        <begin position="147"/>
        <end position="165"/>
    </location>
</feature>